<dbReference type="Proteomes" id="UP001071230">
    <property type="component" value="Unassembled WGS sequence"/>
</dbReference>
<accession>A0A8S0XCX1</accession>
<evidence type="ECO:0000313" key="2">
    <source>
        <dbReference type="EMBL" id="CEJ05787.1"/>
    </source>
</evidence>
<name>A0A8S0XCX1_9FIRM</name>
<dbReference type="Proteomes" id="UP000836597">
    <property type="component" value="Chromosome"/>
</dbReference>
<protein>
    <recommendedName>
        <fullName evidence="4">DUF4363 family protein</fullName>
    </recommendedName>
</protein>
<dbReference type="EMBL" id="CDGJ01000003">
    <property type="protein sequence ID" value="CEJ05787.1"/>
    <property type="molecule type" value="Genomic_DNA"/>
</dbReference>
<dbReference type="EMBL" id="LR746496">
    <property type="protein sequence ID" value="CAA7602906.1"/>
    <property type="molecule type" value="Genomic_DNA"/>
</dbReference>
<organism evidence="1">
    <name type="scientific">Acididesulfobacillus acetoxydans</name>
    <dbReference type="NCBI Taxonomy" id="1561005"/>
    <lineage>
        <taxon>Bacteria</taxon>
        <taxon>Bacillati</taxon>
        <taxon>Bacillota</taxon>
        <taxon>Clostridia</taxon>
        <taxon>Eubacteriales</taxon>
        <taxon>Peptococcaceae</taxon>
        <taxon>Acididesulfobacillus</taxon>
    </lineage>
</organism>
<evidence type="ECO:0000313" key="3">
    <source>
        <dbReference type="Proteomes" id="UP001071230"/>
    </source>
</evidence>
<dbReference type="AlphaFoldDB" id="A0A8S0XCX1"/>
<proteinExistence type="predicted"/>
<dbReference type="KEGG" id="aacx:DEACI_3729"/>
<reference evidence="2" key="1">
    <citation type="submission" date="2014-11" db="EMBL/GenBank/DDBJ databases">
        <authorList>
            <person name="Hornung B.V."/>
        </authorList>
    </citation>
    <scope>NUCLEOTIDE SEQUENCE</scope>
    <source>
        <strain evidence="2">INE</strain>
    </source>
</reference>
<dbReference type="Pfam" id="PF14276">
    <property type="entry name" value="DUF4363"/>
    <property type="match status" value="1"/>
</dbReference>
<sequence>MRNLKIVAVVLVLLLGASFFSFSYISRSARTLTAQLGRVERSVQDGKWQEAGNELKTAQTSWEKTKYWWTILLNHQEIDNIDISMSRVQKYIETKGAVLSLGELSTLRMLVDHVSDNEAFNVRNIL</sequence>
<keyword evidence="3" id="KW-1185">Reference proteome</keyword>
<evidence type="ECO:0000313" key="1">
    <source>
        <dbReference type="EMBL" id="CAA7602906.1"/>
    </source>
</evidence>
<reference evidence="1" key="2">
    <citation type="submission" date="2020-01" db="EMBL/GenBank/DDBJ databases">
        <authorList>
            <person name="Hornung B."/>
        </authorList>
    </citation>
    <scope>NUCLEOTIDE SEQUENCE</scope>
    <source>
        <strain evidence="1">PacBioINE</strain>
    </source>
</reference>
<dbReference type="RefSeq" id="WP_240986206.1">
    <property type="nucleotide sequence ID" value="NZ_CDGJ01000003.1"/>
</dbReference>
<evidence type="ECO:0008006" key="4">
    <source>
        <dbReference type="Google" id="ProtNLM"/>
    </source>
</evidence>
<gene>
    <name evidence="2" type="ORF">DEACI_0207</name>
    <name evidence="1" type="ORF">DEACI_3729</name>
</gene>
<dbReference type="InterPro" id="IPR025373">
    <property type="entry name" value="DUF4363"/>
</dbReference>